<dbReference type="PANTHER" id="PTHR33294:SF5">
    <property type="entry name" value="AWPM-19-LIKE FAMILY PROTEIN"/>
    <property type="match status" value="1"/>
</dbReference>
<dbReference type="Proteomes" id="UP001054889">
    <property type="component" value="Unassembled WGS sequence"/>
</dbReference>
<feature type="transmembrane region" description="Helical" evidence="1">
    <location>
        <begin position="44"/>
        <end position="64"/>
    </location>
</feature>
<keyword evidence="3" id="KW-1185">Reference proteome</keyword>
<feature type="transmembrane region" description="Helical" evidence="1">
    <location>
        <begin position="76"/>
        <end position="97"/>
    </location>
</feature>
<feature type="transmembrane region" description="Helical" evidence="1">
    <location>
        <begin position="109"/>
        <end position="131"/>
    </location>
</feature>
<reference evidence="2" key="1">
    <citation type="journal article" date="2018" name="DNA Res.">
        <title>Multiple hybrid de novo genome assembly of finger millet, an orphan allotetraploid crop.</title>
        <authorList>
            <person name="Hatakeyama M."/>
            <person name="Aluri S."/>
            <person name="Balachadran M.T."/>
            <person name="Sivarajan S.R."/>
            <person name="Patrignani A."/>
            <person name="Gruter S."/>
            <person name="Poveda L."/>
            <person name="Shimizu-Inatsugi R."/>
            <person name="Baeten J."/>
            <person name="Francoijs K.J."/>
            <person name="Nataraja K.N."/>
            <person name="Reddy Y.A.N."/>
            <person name="Phadnis S."/>
            <person name="Ravikumar R.L."/>
            <person name="Schlapbach R."/>
            <person name="Sreeman S.M."/>
            <person name="Shimizu K.K."/>
        </authorList>
    </citation>
    <scope>NUCLEOTIDE SEQUENCE</scope>
</reference>
<evidence type="ECO:0000256" key="1">
    <source>
        <dbReference type="SAM" id="Phobius"/>
    </source>
</evidence>
<comment type="caution">
    <text evidence="2">The sequence shown here is derived from an EMBL/GenBank/DDBJ whole genome shotgun (WGS) entry which is preliminary data.</text>
</comment>
<keyword evidence="1" id="KW-0812">Transmembrane</keyword>
<evidence type="ECO:0000313" key="3">
    <source>
        <dbReference type="Proteomes" id="UP001054889"/>
    </source>
</evidence>
<dbReference type="EMBL" id="BQKI01000120">
    <property type="protein sequence ID" value="GJN40398.1"/>
    <property type="molecule type" value="Genomic_DNA"/>
</dbReference>
<protein>
    <submittedName>
        <fullName evidence="2">Uncharacterized protein</fullName>
    </submittedName>
</protein>
<dbReference type="PANTHER" id="PTHR33294">
    <property type="entry name" value="AWPM-19-LIKE FAMILY PROTEIN"/>
    <property type="match status" value="1"/>
</dbReference>
<evidence type="ECO:0000313" key="2">
    <source>
        <dbReference type="EMBL" id="GJN40398.1"/>
    </source>
</evidence>
<sequence>MIAPLLVLNLIMYIVVIGFASWNLNHFINGQTNYPGVAGNGATFYFLVFAILAGVVGAASKLAGIHHVRSWRGDSLATSAASALIAWAITALAFGLACKEIHIGGHRGWRLRVLEAFVIILGITQLIYVLMLHMGLFANHYPPADYAGEPKPTARV</sequence>
<dbReference type="InterPro" id="IPR008390">
    <property type="entry name" value="AWPM-19"/>
</dbReference>
<dbReference type="Pfam" id="PF05512">
    <property type="entry name" value="AWPM-19"/>
    <property type="match status" value="1"/>
</dbReference>
<feature type="transmembrane region" description="Helical" evidence="1">
    <location>
        <begin position="5"/>
        <end position="24"/>
    </location>
</feature>
<name>A0AAV5FZQ1_ELECO</name>
<reference evidence="2" key="2">
    <citation type="submission" date="2021-12" db="EMBL/GenBank/DDBJ databases">
        <title>Resequencing data analysis of finger millet.</title>
        <authorList>
            <person name="Hatakeyama M."/>
            <person name="Aluri S."/>
            <person name="Balachadran M.T."/>
            <person name="Sivarajan S.R."/>
            <person name="Poveda L."/>
            <person name="Shimizu-Inatsugi R."/>
            <person name="Schlapbach R."/>
            <person name="Sreeman S.M."/>
            <person name="Shimizu K.K."/>
        </authorList>
    </citation>
    <scope>NUCLEOTIDE SEQUENCE</scope>
</reference>
<keyword evidence="1" id="KW-1133">Transmembrane helix</keyword>
<proteinExistence type="predicted"/>
<gene>
    <name evidence="2" type="primary">gb29605</name>
    <name evidence="2" type="ORF">PR202_gb29605</name>
</gene>
<organism evidence="2 3">
    <name type="scientific">Eleusine coracana subsp. coracana</name>
    <dbReference type="NCBI Taxonomy" id="191504"/>
    <lineage>
        <taxon>Eukaryota</taxon>
        <taxon>Viridiplantae</taxon>
        <taxon>Streptophyta</taxon>
        <taxon>Embryophyta</taxon>
        <taxon>Tracheophyta</taxon>
        <taxon>Spermatophyta</taxon>
        <taxon>Magnoliopsida</taxon>
        <taxon>Liliopsida</taxon>
        <taxon>Poales</taxon>
        <taxon>Poaceae</taxon>
        <taxon>PACMAD clade</taxon>
        <taxon>Chloridoideae</taxon>
        <taxon>Cynodonteae</taxon>
        <taxon>Eleusininae</taxon>
        <taxon>Eleusine</taxon>
    </lineage>
</organism>
<dbReference type="AlphaFoldDB" id="A0AAV5FZQ1"/>
<accession>A0AAV5FZQ1</accession>
<keyword evidence="1" id="KW-0472">Membrane</keyword>